<dbReference type="OMA" id="DQFIKFR"/>
<gene>
    <name evidence="6" type="ORF">ZOSMA_68G00190</name>
</gene>
<dbReference type="CDD" id="cd16649">
    <property type="entry name" value="mRING-HC-C3HC5_CGRF1-like"/>
    <property type="match status" value="1"/>
</dbReference>
<feature type="domain" description="RING-type" evidence="5">
    <location>
        <begin position="286"/>
        <end position="321"/>
    </location>
</feature>
<keyword evidence="3" id="KW-0862">Zinc</keyword>
<evidence type="ECO:0000256" key="2">
    <source>
        <dbReference type="ARBA" id="ARBA00022771"/>
    </source>
</evidence>
<sequence>MFGGNNNKTNDQACPVIIQENQFQHGSNASELQLFGTFQPQINGIPVNYAINEQISPLNYPTKRNRNTDEISKNQMLQISLNTITLDEMNRHVRIPDSNTVSTGLRLFYDDEERNSSVTSACANIHALPTMMSLDDKSKAQISCQMDELNCHLKLQTTQLAKSLKEMNRRHTASFLSSIEKDACKILKERDLEIEEMHKRNRILTEKIRQLAYEAQSWQHAACYNEKQINKLRNKLSKVTAEATDQGSESCGENIIDDAIFPCSTNLNFGCIPQKKNKVLNEQMICKVCRTREACMMIWNCRHLCLCEDCERFIDICPTCRTNKSSVIQVYMS</sequence>
<evidence type="ECO:0000313" key="7">
    <source>
        <dbReference type="Proteomes" id="UP000036987"/>
    </source>
</evidence>
<dbReference type="Gene3D" id="3.30.40.10">
    <property type="entry name" value="Zinc/RING finger domain, C3HC4 (zinc finger)"/>
    <property type="match status" value="1"/>
</dbReference>
<dbReference type="PIRSF" id="PIRSF036836">
    <property type="entry name" value="RNase_bind_SBP1"/>
    <property type="match status" value="1"/>
</dbReference>
<dbReference type="InterPro" id="IPR001841">
    <property type="entry name" value="Znf_RING"/>
</dbReference>
<evidence type="ECO:0000256" key="4">
    <source>
        <dbReference type="PROSITE-ProRule" id="PRU00175"/>
    </source>
</evidence>
<dbReference type="FunFam" id="3.30.40.10:FF:000239">
    <property type="entry name" value="probable BOI-related E3 ubiquitin-protein ligase 2"/>
    <property type="match status" value="1"/>
</dbReference>
<accession>A0A0K9NTP0</accession>
<name>A0A0K9NTP0_ZOSMR</name>
<evidence type="ECO:0000256" key="3">
    <source>
        <dbReference type="ARBA" id="ARBA00022833"/>
    </source>
</evidence>
<dbReference type="OrthoDB" id="1711136at2759"/>
<evidence type="ECO:0000313" key="6">
    <source>
        <dbReference type="EMBL" id="KMZ59432.1"/>
    </source>
</evidence>
<comment type="caution">
    <text evidence="6">The sequence shown here is derived from an EMBL/GenBank/DDBJ whole genome shotgun (WGS) entry which is preliminary data.</text>
</comment>
<reference evidence="7" key="1">
    <citation type="journal article" date="2016" name="Nature">
        <title>The genome of the seagrass Zostera marina reveals angiosperm adaptation to the sea.</title>
        <authorList>
            <person name="Olsen J.L."/>
            <person name="Rouze P."/>
            <person name="Verhelst B."/>
            <person name="Lin Y.-C."/>
            <person name="Bayer T."/>
            <person name="Collen J."/>
            <person name="Dattolo E."/>
            <person name="De Paoli E."/>
            <person name="Dittami S."/>
            <person name="Maumus F."/>
            <person name="Michel G."/>
            <person name="Kersting A."/>
            <person name="Lauritano C."/>
            <person name="Lohaus R."/>
            <person name="Toepel M."/>
            <person name="Tonon T."/>
            <person name="Vanneste K."/>
            <person name="Amirebrahimi M."/>
            <person name="Brakel J."/>
            <person name="Bostroem C."/>
            <person name="Chovatia M."/>
            <person name="Grimwood J."/>
            <person name="Jenkins J.W."/>
            <person name="Jueterbock A."/>
            <person name="Mraz A."/>
            <person name="Stam W.T."/>
            <person name="Tice H."/>
            <person name="Bornberg-Bauer E."/>
            <person name="Green P.J."/>
            <person name="Pearson G.A."/>
            <person name="Procaccini G."/>
            <person name="Duarte C.M."/>
            <person name="Schmutz J."/>
            <person name="Reusch T.B.H."/>
            <person name="Van de Peer Y."/>
        </authorList>
    </citation>
    <scope>NUCLEOTIDE SEQUENCE [LARGE SCALE GENOMIC DNA]</scope>
    <source>
        <strain evidence="7">cv. Finnish</strain>
    </source>
</reference>
<dbReference type="InterPro" id="IPR013083">
    <property type="entry name" value="Znf_RING/FYVE/PHD"/>
</dbReference>
<organism evidence="6 7">
    <name type="scientific">Zostera marina</name>
    <name type="common">Eelgrass</name>
    <dbReference type="NCBI Taxonomy" id="29655"/>
    <lineage>
        <taxon>Eukaryota</taxon>
        <taxon>Viridiplantae</taxon>
        <taxon>Streptophyta</taxon>
        <taxon>Embryophyta</taxon>
        <taxon>Tracheophyta</taxon>
        <taxon>Spermatophyta</taxon>
        <taxon>Magnoliopsida</taxon>
        <taxon>Liliopsida</taxon>
        <taxon>Zosteraceae</taxon>
        <taxon>Zostera</taxon>
    </lineage>
</organism>
<proteinExistence type="predicted"/>
<dbReference type="GO" id="GO:0008270">
    <property type="term" value="F:zinc ion binding"/>
    <property type="evidence" value="ECO:0007669"/>
    <property type="project" value="UniProtKB-KW"/>
</dbReference>
<evidence type="ECO:0000259" key="5">
    <source>
        <dbReference type="PROSITE" id="PS50089"/>
    </source>
</evidence>
<dbReference type="Proteomes" id="UP000036987">
    <property type="component" value="Unassembled WGS sequence"/>
</dbReference>
<dbReference type="Pfam" id="PF13920">
    <property type="entry name" value="zf-C3HC4_3"/>
    <property type="match status" value="1"/>
</dbReference>
<protein>
    <recommendedName>
        <fullName evidence="5">RING-type domain-containing protein</fullName>
    </recommendedName>
</protein>
<dbReference type="PROSITE" id="PS50089">
    <property type="entry name" value="ZF_RING_2"/>
    <property type="match status" value="1"/>
</dbReference>
<keyword evidence="7" id="KW-1185">Reference proteome</keyword>
<evidence type="ECO:0000256" key="1">
    <source>
        <dbReference type="ARBA" id="ARBA00022723"/>
    </source>
</evidence>
<dbReference type="AlphaFoldDB" id="A0A0K9NTP0"/>
<dbReference type="PANTHER" id="PTHR42647:SF9">
    <property type="entry name" value="S-RIBONUCLEASE BINDING PROTEIN SBP1-RELATED"/>
    <property type="match status" value="1"/>
</dbReference>
<dbReference type="GO" id="GO:0004842">
    <property type="term" value="F:ubiquitin-protein transferase activity"/>
    <property type="evidence" value="ECO:0000318"/>
    <property type="project" value="GO_Central"/>
</dbReference>
<keyword evidence="1" id="KW-0479">Metal-binding</keyword>
<keyword evidence="2 4" id="KW-0863">Zinc-finger</keyword>
<dbReference type="EMBL" id="LFYR01001785">
    <property type="protein sequence ID" value="KMZ59432.1"/>
    <property type="molecule type" value="Genomic_DNA"/>
</dbReference>
<dbReference type="PANTHER" id="PTHR42647">
    <property type="entry name" value="SBP (S-RIBONUCLEASE BINDING PROTEIN) FAMILY PROTEIN"/>
    <property type="match status" value="1"/>
</dbReference>